<reference evidence="2 3" key="1">
    <citation type="journal article" date="2016" name="Nat. Commun.">
        <title>Thousands of microbial genomes shed light on interconnected biogeochemical processes in an aquifer system.</title>
        <authorList>
            <person name="Anantharaman K."/>
            <person name="Brown C.T."/>
            <person name="Hug L.A."/>
            <person name="Sharon I."/>
            <person name="Castelle C.J."/>
            <person name="Probst A.J."/>
            <person name="Thomas B.C."/>
            <person name="Singh A."/>
            <person name="Wilkins M.J."/>
            <person name="Karaoz U."/>
            <person name="Brodie E.L."/>
            <person name="Williams K.H."/>
            <person name="Hubbard S.S."/>
            <person name="Banfield J.F."/>
        </authorList>
    </citation>
    <scope>NUCLEOTIDE SEQUENCE [LARGE SCALE GENOMIC DNA]</scope>
</reference>
<dbReference type="AlphaFoldDB" id="A0A1G2BMT9"/>
<evidence type="ECO:0000313" key="3">
    <source>
        <dbReference type="Proteomes" id="UP000178248"/>
    </source>
</evidence>
<evidence type="ECO:0000313" key="2">
    <source>
        <dbReference type="EMBL" id="OGY90452.1"/>
    </source>
</evidence>
<dbReference type="Proteomes" id="UP000178248">
    <property type="component" value="Unassembled WGS sequence"/>
</dbReference>
<name>A0A1G2BMT9_9BACT</name>
<sequence>MTVEDLALIIQNDVVAHMATKDDIARLEQRLDEHGRRLDHVEAHLADLRSGFRNLNITQNRLVTTLAGKRILTMDEARGLSAA</sequence>
<evidence type="ECO:0000256" key="1">
    <source>
        <dbReference type="SAM" id="Coils"/>
    </source>
</evidence>
<accession>A0A1G2BMT9</accession>
<proteinExistence type="predicted"/>
<gene>
    <name evidence="2" type="ORF">A3B30_03170</name>
</gene>
<dbReference type="EMBL" id="MHKM01000047">
    <property type="protein sequence ID" value="OGY90452.1"/>
    <property type="molecule type" value="Genomic_DNA"/>
</dbReference>
<feature type="coiled-coil region" evidence="1">
    <location>
        <begin position="17"/>
        <end position="44"/>
    </location>
</feature>
<comment type="caution">
    <text evidence="2">The sequence shown here is derived from an EMBL/GenBank/DDBJ whole genome shotgun (WGS) entry which is preliminary data.</text>
</comment>
<organism evidence="2 3">
    <name type="scientific">Candidatus Komeilibacteria bacterium RIFCSPLOWO2_01_FULL_52_15</name>
    <dbReference type="NCBI Taxonomy" id="1798551"/>
    <lineage>
        <taxon>Bacteria</taxon>
        <taxon>Candidatus Komeiliibacteriota</taxon>
    </lineage>
</organism>
<protein>
    <submittedName>
        <fullName evidence="2">Uncharacterized protein</fullName>
    </submittedName>
</protein>
<keyword evidence="1" id="KW-0175">Coiled coil</keyword>